<dbReference type="PANTHER" id="PTHR34717:SF1">
    <property type="entry name" value="EG:BACR7A4.20 PROTEIN"/>
    <property type="match status" value="1"/>
</dbReference>
<gene>
    <name evidence="3" type="primary">LOC103510032</name>
</gene>
<sequence>MEELIFFIIVLSAIALVLVLVKTFFFLRDTPIFDIYHRPGIFFPVKYCILRVLFLFKDQTQRDIQLLDELQPFSNSPKAFDAVFFDGANQDGDYFIMGSERRPNGIVNGLFYLVGTNTVKSQQDPWKIFDVSFDGVFQSATPAYFSYDTHFNRHAMAYSMAKEPWSLAYFRHLKTAHQNHYEQIGK</sequence>
<evidence type="ECO:0000313" key="3">
    <source>
        <dbReference type="RefSeq" id="XP_026680005.1"/>
    </source>
</evidence>
<reference evidence="3" key="1">
    <citation type="submission" date="2025-08" db="UniProtKB">
        <authorList>
            <consortium name="RefSeq"/>
        </authorList>
    </citation>
    <scope>IDENTIFICATION</scope>
</reference>
<dbReference type="STRING" id="121845.A0A3Q0IZW2"/>
<proteinExistence type="predicted"/>
<dbReference type="AlphaFoldDB" id="A0A3Q0IZW2"/>
<evidence type="ECO:0000256" key="1">
    <source>
        <dbReference type="SAM" id="Phobius"/>
    </source>
</evidence>
<dbReference type="Proteomes" id="UP000079169">
    <property type="component" value="Unplaced"/>
</dbReference>
<keyword evidence="2" id="KW-1185">Reference proteome</keyword>
<keyword evidence="1" id="KW-0472">Membrane</keyword>
<protein>
    <submittedName>
        <fullName evidence="3">Uncharacterized protein LOC103510032</fullName>
    </submittedName>
</protein>
<feature type="transmembrane region" description="Helical" evidence="1">
    <location>
        <begin position="6"/>
        <end position="27"/>
    </location>
</feature>
<evidence type="ECO:0000313" key="2">
    <source>
        <dbReference type="Proteomes" id="UP000079169"/>
    </source>
</evidence>
<dbReference type="KEGG" id="dci:103510032"/>
<dbReference type="PaxDb" id="121845-A0A3Q0IZW2"/>
<organism evidence="2 3">
    <name type="scientific">Diaphorina citri</name>
    <name type="common">Asian citrus psyllid</name>
    <dbReference type="NCBI Taxonomy" id="121845"/>
    <lineage>
        <taxon>Eukaryota</taxon>
        <taxon>Metazoa</taxon>
        <taxon>Ecdysozoa</taxon>
        <taxon>Arthropoda</taxon>
        <taxon>Hexapoda</taxon>
        <taxon>Insecta</taxon>
        <taxon>Pterygota</taxon>
        <taxon>Neoptera</taxon>
        <taxon>Paraneoptera</taxon>
        <taxon>Hemiptera</taxon>
        <taxon>Sternorrhyncha</taxon>
        <taxon>Psylloidea</taxon>
        <taxon>Psyllidae</taxon>
        <taxon>Diaphorininae</taxon>
        <taxon>Diaphorina</taxon>
    </lineage>
</organism>
<keyword evidence="1" id="KW-1133">Transmembrane helix</keyword>
<dbReference type="PANTHER" id="PTHR34717">
    <property type="entry name" value="EG:BACR7A4.20 PROTEIN"/>
    <property type="match status" value="1"/>
</dbReference>
<name>A0A3Q0IZW2_DIACI</name>
<dbReference type="GeneID" id="103510032"/>
<dbReference type="RefSeq" id="XP_026680005.1">
    <property type="nucleotide sequence ID" value="XM_026824204.1"/>
</dbReference>
<keyword evidence="1" id="KW-0812">Transmembrane</keyword>
<accession>A0A3Q0IZW2</accession>